<evidence type="ECO:0000313" key="2">
    <source>
        <dbReference type="EMBL" id="OAA65189.1"/>
    </source>
</evidence>
<accession>A0A167XNF9</accession>
<dbReference type="AlphaFoldDB" id="A0A167XNF9"/>
<protein>
    <submittedName>
        <fullName evidence="2">Uncharacterized protein</fullName>
    </submittedName>
</protein>
<dbReference type="Proteomes" id="UP000076874">
    <property type="component" value="Unassembled WGS sequence"/>
</dbReference>
<proteinExistence type="predicted"/>
<feature type="region of interest" description="Disordered" evidence="1">
    <location>
        <begin position="54"/>
        <end position="117"/>
    </location>
</feature>
<evidence type="ECO:0000313" key="3">
    <source>
        <dbReference type="Proteomes" id="UP000076874"/>
    </source>
</evidence>
<dbReference type="OrthoDB" id="5424391at2759"/>
<reference evidence="2 3" key="1">
    <citation type="journal article" date="2016" name="Genome Biol. Evol.">
        <title>Divergent and convergent evolution of fungal pathogenicity.</title>
        <authorList>
            <person name="Shang Y."/>
            <person name="Xiao G."/>
            <person name="Zheng P."/>
            <person name="Cen K."/>
            <person name="Zhan S."/>
            <person name="Wang C."/>
        </authorList>
    </citation>
    <scope>NUCLEOTIDE SEQUENCE [LARGE SCALE GENOMIC DNA]</scope>
    <source>
        <strain evidence="2 3">RCEF 264</strain>
    </source>
</reference>
<keyword evidence="3" id="KW-1185">Reference proteome</keyword>
<name>A0A167XNF9_9HYPO</name>
<comment type="caution">
    <text evidence="2">The sequence shown here is derived from an EMBL/GenBank/DDBJ whole genome shotgun (WGS) entry which is preliminary data.</text>
</comment>
<gene>
    <name evidence="2" type="ORF">SPI_01976</name>
</gene>
<organism evidence="2 3">
    <name type="scientific">Niveomyces insectorum RCEF 264</name>
    <dbReference type="NCBI Taxonomy" id="1081102"/>
    <lineage>
        <taxon>Eukaryota</taxon>
        <taxon>Fungi</taxon>
        <taxon>Dikarya</taxon>
        <taxon>Ascomycota</taxon>
        <taxon>Pezizomycotina</taxon>
        <taxon>Sordariomycetes</taxon>
        <taxon>Hypocreomycetidae</taxon>
        <taxon>Hypocreales</taxon>
        <taxon>Cordycipitaceae</taxon>
        <taxon>Niveomyces</taxon>
    </lineage>
</organism>
<evidence type="ECO:0000256" key="1">
    <source>
        <dbReference type="SAM" id="MobiDB-lite"/>
    </source>
</evidence>
<dbReference type="EMBL" id="AZHD01000003">
    <property type="protein sequence ID" value="OAA65189.1"/>
    <property type="molecule type" value="Genomic_DNA"/>
</dbReference>
<sequence length="451" mass="50018">MLPTKTVRSLKGMLPQIHQPLPLNEKSTKKLLDTLTASFRKHLDREHGLWDDERASVASESESVLRPPRPSRPATVASSDVRPLPQSNPDRRPSPSAAVVSQRLQNHTRQQHNHRPTDRHLRAILANPLFSYDQAMGRQAVAAVERDPMDIFDWAVARGLMTTKRAAGCLLAKRREAVQSSHASAVASMAASGAGRKVLQWLRSSGLERDLSFVADTQLAGLLVQFLAAEEGLDVVVWNWIERLQRGEGPQTIRQQGGKTATGHLHEVSSASFLLDKLVKAKASGATTLDDAYRAMCRGAELFDKTTPAFEGNVFWPWCALSWMSTFKAWNLATPSPQLYETFVAIMAHDDRPSIRLERAHLDLRHPTRPTPAPAVALLADDHLLRDVQASTSAAEPPLGRRPGYPGRIVSMGLDTVRHLAFIGESREAQRILERLRQQFGGHLDQLLIHT</sequence>